<keyword evidence="6" id="KW-0560">Oxidoreductase</keyword>
<comment type="cofactor">
    <cofactor evidence="1">
        <name>FMN</name>
        <dbReference type="ChEBI" id="CHEBI:58210"/>
    </cofactor>
</comment>
<sequence length="354" mass="38671">MNWQKTRVTESIGIDYPILQGPFGGGFSSVKLLSTVSNAGGLGAYGAYTLSPQEIYETDKQIKAATNKPYNINLWVSDTDTKDGSVSDDQYEKTKKIFQPYFDELGIPVPPKPAPFQSRFENQLQVILDIKPKVFSYMFGTLPEDVLQECRKRGIKTVGTATTLDEAITLEATGTDMIIATGFEAGGHRPSFLEASEQSLTGTFVLLQLMREKIKAPVISAGGIADSRGAKAAFLLGADAVQVGTAFLACEESNASPLHRQMLFSDAAKQTALTRSFTGRLGRGLSGRLVKELLAKEAPHLPFPLQTTFMAPLRQAATEQHRADMIFFWGGQIAPLVKHRKAAELMEELCRAFV</sequence>
<dbReference type="RefSeq" id="WP_237873816.1">
    <property type="nucleotide sequence ID" value="NZ_JAKLTR010000010.1"/>
</dbReference>
<dbReference type="EMBL" id="JAKLTR010000010">
    <property type="protein sequence ID" value="MCG2615729.1"/>
    <property type="molecule type" value="Genomic_DNA"/>
</dbReference>
<dbReference type="SUPFAM" id="SSF51412">
    <property type="entry name" value="Inosine monophosphate dehydrogenase (IMPDH)"/>
    <property type="match status" value="1"/>
</dbReference>
<evidence type="ECO:0000313" key="10">
    <source>
        <dbReference type="EMBL" id="MCG2615729.1"/>
    </source>
</evidence>
<comment type="caution">
    <text evidence="10">The sequence shown here is derived from an EMBL/GenBank/DDBJ whole genome shotgun (WGS) entry which is preliminary data.</text>
</comment>
<evidence type="ECO:0000256" key="9">
    <source>
        <dbReference type="ARBA" id="ARBA00049401"/>
    </source>
</evidence>
<keyword evidence="7 10" id="KW-0503">Monooxygenase</keyword>
<evidence type="ECO:0000256" key="3">
    <source>
        <dbReference type="ARBA" id="ARBA00022575"/>
    </source>
</evidence>
<keyword evidence="4" id="KW-0285">Flavoprotein</keyword>
<evidence type="ECO:0000313" key="11">
    <source>
        <dbReference type="Proteomes" id="UP001165367"/>
    </source>
</evidence>
<evidence type="ECO:0000256" key="4">
    <source>
        <dbReference type="ARBA" id="ARBA00022630"/>
    </source>
</evidence>
<comment type="similarity">
    <text evidence="2">Belongs to the nitronate monooxygenase family. NMO class I subfamily.</text>
</comment>
<dbReference type="Pfam" id="PF03060">
    <property type="entry name" value="NMO"/>
    <property type="match status" value="1"/>
</dbReference>
<reference evidence="10" key="1">
    <citation type="submission" date="2022-01" db="EMBL/GenBank/DDBJ databases">
        <authorList>
            <person name="Jo J.-H."/>
            <person name="Im W.-T."/>
        </authorList>
    </citation>
    <scope>NUCLEOTIDE SEQUENCE</scope>
    <source>
        <strain evidence="10">NA20</strain>
    </source>
</reference>
<proteinExistence type="inferred from homology"/>
<protein>
    <recommendedName>
        <fullName evidence="8">Propionate 3-nitronate monooxygenase</fullName>
    </recommendedName>
</protein>
<keyword evidence="11" id="KW-1185">Reference proteome</keyword>
<evidence type="ECO:0000256" key="1">
    <source>
        <dbReference type="ARBA" id="ARBA00001917"/>
    </source>
</evidence>
<organism evidence="10 11">
    <name type="scientific">Terrimonas ginsenosidimutans</name>
    <dbReference type="NCBI Taxonomy" id="2908004"/>
    <lineage>
        <taxon>Bacteria</taxon>
        <taxon>Pseudomonadati</taxon>
        <taxon>Bacteroidota</taxon>
        <taxon>Chitinophagia</taxon>
        <taxon>Chitinophagales</taxon>
        <taxon>Chitinophagaceae</taxon>
        <taxon>Terrimonas</taxon>
    </lineage>
</organism>
<keyword evidence="5" id="KW-0288">FMN</keyword>
<name>A0ABS9KTX3_9BACT</name>
<comment type="catalytic activity">
    <reaction evidence="9">
        <text>3 propionate 3-nitronate + 3 O2 + H2O = 3 3-oxopropanoate + 2 nitrate + nitrite + H2O2 + 3 H(+)</text>
        <dbReference type="Rhea" id="RHEA:57332"/>
        <dbReference type="ChEBI" id="CHEBI:15377"/>
        <dbReference type="ChEBI" id="CHEBI:15378"/>
        <dbReference type="ChEBI" id="CHEBI:15379"/>
        <dbReference type="ChEBI" id="CHEBI:16240"/>
        <dbReference type="ChEBI" id="CHEBI:16301"/>
        <dbReference type="ChEBI" id="CHEBI:17632"/>
        <dbReference type="ChEBI" id="CHEBI:33190"/>
        <dbReference type="ChEBI" id="CHEBI:136067"/>
    </reaction>
</comment>
<dbReference type="Gene3D" id="3.20.20.70">
    <property type="entry name" value="Aldolase class I"/>
    <property type="match status" value="1"/>
</dbReference>
<evidence type="ECO:0000256" key="5">
    <source>
        <dbReference type="ARBA" id="ARBA00022643"/>
    </source>
</evidence>
<dbReference type="InterPro" id="IPR013785">
    <property type="entry name" value="Aldolase_TIM"/>
</dbReference>
<evidence type="ECO:0000256" key="7">
    <source>
        <dbReference type="ARBA" id="ARBA00023033"/>
    </source>
</evidence>
<dbReference type="CDD" id="cd04730">
    <property type="entry name" value="NPD_like"/>
    <property type="match status" value="1"/>
</dbReference>
<gene>
    <name evidence="10" type="ORF">LZZ85_15625</name>
</gene>
<dbReference type="PANTHER" id="PTHR42747">
    <property type="entry name" value="NITRONATE MONOOXYGENASE-RELATED"/>
    <property type="match status" value="1"/>
</dbReference>
<dbReference type="PANTHER" id="PTHR42747:SF3">
    <property type="entry name" value="NITRONATE MONOOXYGENASE-RELATED"/>
    <property type="match status" value="1"/>
</dbReference>
<evidence type="ECO:0000256" key="6">
    <source>
        <dbReference type="ARBA" id="ARBA00023002"/>
    </source>
</evidence>
<evidence type="ECO:0000256" key="2">
    <source>
        <dbReference type="ARBA" id="ARBA00009881"/>
    </source>
</evidence>
<keyword evidence="3" id="KW-0216">Detoxification</keyword>
<dbReference type="Proteomes" id="UP001165367">
    <property type="component" value="Unassembled WGS sequence"/>
</dbReference>
<evidence type="ECO:0000256" key="8">
    <source>
        <dbReference type="ARBA" id="ARBA00031155"/>
    </source>
</evidence>
<dbReference type="GO" id="GO:0004497">
    <property type="term" value="F:monooxygenase activity"/>
    <property type="evidence" value="ECO:0007669"/>
    <property type="project" value="UniProtKB-KW"/>
</dbReference>
<dbReference type="InterPro" id="IPR004136">
    <property type="entry name" value="NMO"/>
</dbReference>
<accession>A0ABS9KTX3</accession>